<dbReference type="InterPro" id="IPR013762">
    <property type="entry name" value="Integrase-like_cat_sf"/>
</dbReference>
<evidence type="ECO:0000256" key="2">
    <source>
        <dbReference type="ARBA" id="ARBA00022908"/>
    </source>
</evidence>
<dbReference type="PANTHER" id="PTHR30629:SF6">
    <property type="entry name" value="PROPHAGE INTEGRASE INTA-RELATED"/>
    <property type="match status" value="1"/>
</dbReference>
<organism evidence="6 7">
    <name type="scientific">Vibrio diazotrophicus</name>
    <dbReference type="NCBI Taxonomy" id="685"/>
    <lineage>
        <taxon>Bacteria</taxon>
        <taxon>Pseudomonadati</taxon>
        <taxon>Pseudomonadota</taxon>
        <taxon>Gammaproteobacteria</taxon>
        <taxon>Vibrionales</taxon>
        <taxon>Vibrionaceae</taxon>
        <taxon>Vibrio</taxon>
    </lineage>
</organism>
<name>A0A2J8HSE2_VIBDI</name>
<dbReference type="GO" id="GO:0003677">
    <property type="term" value="F:DNA binding"/>
    <property type="evidence" value="ECO:0007669"/>
    <property type="project" value="UniProtKB-KW"/>
</dbReference>
<dbReference type="Pfam" id="PF00589">
    <property type="entry name" value="Phage_integrase"/>
    <property type="match status" value="1"/>
</dbReference>
<dbReference type="AlphaFoldDB" id="A0A2J8HSE2"/>
<evidence type="ECO:0000313" key="7">
    <source>
        <dbReference type="Proteomes" id="UP000236449"/>
    </source>
</evidence>
<dbReference type="PANTHER" id="PTHR30629">
    <property type="entry name" value="PROPHAGE INTEGRASE"/>
    <property type="match status" value="1"/>
</dbReference>
<dbReference type="InterPro" id="IPR010998">
    <property type="entry name" value="Integrase_recombinase_N"/>
</dbReference>
<comment type="similarity">
    <text evidence="1">Belongs to the 'phage' integrase family.</text>
</comment>
<sequence length="440" mass="50452">MSAGQNKCDSTEHVSPVLMVVYMFTIVNLINKRTQTMTVITARISEALIKEHASNPDVREINDPSLPVRFRYLTDRTKGSWFYCEGKIRYKKLGSWPLVKCALIRDMMPQIQINLASGLAAEKAVIGHFVTVSDLLDWHLDQTLNTKALSKLRKSGIKTAINCYLKPYIADLQLVDISRPVLLQAFFNKIQSDYSISTIYLAWGVLKTAFARARETDLLDINPISDMKACEFVKEKIKPKPSKLEARHLPAIAKQLNEAKHSNDIMLAMLLLLHGTRIGETRLARWEQFDLFDKTWTIPEEVTKGDSPELKVTLTDETIKWLKRHKQWQLKRGYDGVWLFRGSCRSALTPTQANNSIQRVSGRKWTAHDLRKAFRDVLTEVDTDTFVAERMLNHSLTSVQETYNKKEQIEKARSATERAHQWVQDRVGAQKSVMQLLDHD</sequence>
<evidence type="ECO:0000256" key="1">
    <source>
        <dbReference type="ARBA" id="ARBA00008857"/>
    </source>
</evidence>
<comment type="caution">
    <text evidence="6">The sequence shown here is derived from an EMBL/GenBank/DDBJ whole genome shotgun (WGS) entry which is preliminary data.</text>
</comment>
<accession>A0A2J8HSE2</accession>
<gene>
    <name evidence="6" type="ORF">C1N32_20740</name>
</gene>
<evidence type="ECO:0000259" key="5">
    <source>
        <dbReference type="PROSITE" id="PS51898"/>
    </source>
</evidence>
<dbReference type="Proteomes" id="UP000236449">
    <property type="component" value="Unassembled WGS sequence"/>
</dbReference>
<dbReference type="GO" id="GO:0006310">
    <property type="term" value="P:DNA recombination"/>
    <property type="evidence" value="ECO:0007669"/>
    <property type="project" value="UniProtKB-KW"/>
</dbReference>
<proteinExistence type="inferred from homology"/>
<keyword evidence="3" id="KW-0238">DNA-binding</keyword>
<dbReference type="Gene3D" id="1.10.150.130">
    <property type="match status" value="1"/>
</dbReference>
<reference evidence="6 7" key="1">
    <citation type="submission" date="2018-01" db="EMBL/GenBank/DDBJ databases">
        <title>Draft genome sequences of six Vibrio diazotrophicus strains isolated from deep-sea sediments of the Baltic Sea.</title>
        <authorList>
            <person name="Castillo D."/>
            <person name="Vandieken V."/>
            <person name="Chiang O."/>
            <person name="Middelboe M."/>
        </authorList>
    </citation>
    <scope>NUCLEOTIDE SEQUENCE [LARGE SCALE GENOMIC DNA]</scope>
    <source>
        <strain evidence="6 7">60.27F</strain>
    </source>
</reference>
<protein>
    <recommendedName>
        <fullName evidence="5">Tyr recombinase domain-containing protein</fullName>
    </recommendedName>
</protein>
<keyword evidence="4" id="KW-0233">DNA recombination</keyword>
<feature type="domain" description="Tyr recombinase" evidence="5">
    <location>
        <begin position="239"/>
        <end position="417"/>
    </location>
</feature>
<dbReference type="GO" id="GO:0015074">
    <property type="term" value="P:DNA integration"/>
    <property type="evidence" value="ECO:0007669"/>
    <property type="project" value="UniProtKB-KW"/>
</dbReference>
<evidence type="ECO:0000313" key="6">
    <source>
        <dbReference type="EMBL" id="PNI01193.1"/>
    </source>
</evidence>
<evidence type="ECO:0000256" key="4">
    <source>
        <dbReference type="ARBA" id="ARBA00023172"/>
    </source>
</evidence>
<dbReference type="Gene3D" id="1.10.443.10">
    <property type="entry name" value="Intergrase catalytic core"/>
    <property type="match status" value="1"/>
</dbReference>
<evidence type="ECO:0000256" key="3">
    <source>
        <dbReference type="ARBA" id="ARBA00023125"/>
    </source>
</evidence>
<dbReference type="InterPro" id="IPR002104">
    <property type="entry name" value="Integrase_catalytic"/>
</dbReference>
<dbReference type="InterPro" id="IPR050808">
    <property type="entry name" value="Phage_Integrase"/>
</dbReference>
<dbReference type="SUPFAM" id="SSF56349">
    <property type="entry name" value="DNA breaking-rejoining enzymes"/>
    <property type="match status" value="1"/>
</dbReference>
<keyword evidence="2" id="KW-0229">DNA integration</keyword>
<dbReference type="InterPro" id="IPR011010">
    <property type="entry name" value="DNA_brk_join_enz"/>
</dbReference>
<dbReference type="EMBL" id="POSK01000023">
    <property type="protein sequence ID" value="PNI01193.1"/>
    <property type="molecule type" value="Genomic_DNA"/>
</dbReference>
<dbReference type="PROSITE" id="PS51898">
    <property type="entry name" value="TYR_RECOMBINASE"/>
    <property type="match status" value="1"/>
</dbReference>
<dbReference type="OrthoDB" id="9795573at2"/>